<keyword evidence="5 7" id="KW-1133">Transmembrane helix</keyword>
<feature type="transmembrane region" description="Helical" evidence="7">
    <location>
        <begin position="181"/>
        <end position="199"/>
    </location>
</feature>
<keyword evidence="3 7" id="KW-0812">Transmembrane</keyword>
<evidence type="ECO:0000256" key="1">
    <source>
        <dbReference type="ARBA" id="ARBA00004141"/>
    </source>
</evidence>
<gene>
    <name evidence="9" type="ORF">SAMN05192543_11247</name>
</gene>
<feature type="transmembrane region" description="Helical" evidence="7">
    <location>
        <begin position="128"/>
        <end position="151"/>
    </location>
</feature>
<evidence type="ECO:0000256" key="3">
    <source>
        <dbReference type="ARBA" id="ARBA00022692"/>
    </source>
</evidence>
<dbReference type="STRING" id="420953.SAMN05192543_11247"/>
<dbReference type="Pfam" id="PF01694">
    <property type="entry name" value="Rhomboid"/>
    <property type="match status" value="1"/>
</dbReference>
<dbReference type="InterPro" id="IPR035952">
    <property type="entry name" value="Rhomboid-like_sf"/>
</dbReference>
<feature type="transmembrane region" description="Helical" evidence="7">
    <location>
        <begin position="206"/>
        <end position="226"/>
    </location>
</feature>
<comment type="similarity">
    <text evidence="2">Belongs to the peptidase S54 family.</text>
</comment>
<proteinExistence type="inferred from homology"/>
<evidence type="ECO:0000256" key="5">
    <source>
        <dbReference type="ARBA" id="ARBA00022989"/>
    </source>
</evidence>
<comment type="subcellular location">
    <subcellularLocation>
        <location evidence="1">Membrane</location>
        <topology evidence="1">Multi-pass membrane protein</topology>
    </subcellularLocation>
</comment>
<dbReference type="GO" id="GO:0004252">
    <property type="term" value="F:serine-type endopeptidase activity"/>
    <property type="evidence" value="ECO:0007669"/>
    <property type="project" value="InterPro"/>
</dbReference>
<dbReference type="InterPro" id="IPR022764">
    <property type="entry name" value="Peptidase_S54_rhomboid_dom"/>
</dbReference>
<dbReference type="Gene3D" id="1.20.1540.10">
    <property type="entry name" value="Rhomboid-like"/>
    <property type="match status" value="1"/>
</dbReference>
<evidence type="ECO:0000259" key="8">
    <source>
        <dbReference type="Pfam" id="PF01694"/>
    </source>
</evidence>
<accession>A0A1I3UR97</accession>
<evidence type="ECO:0000256" key="6">
    <source>
        <dbReference type="ARBA" id="ARBA00023136"/>
    </source>
</evidence>
<feature type="domain" description="Peptidase S54 rhomboid" evidence="8">
    <location>
        <begin position="64"/>
        <end position="196"/>
    </location>
</feature>
<keyword evidence="10" id="KW-1185">Reference proteome</keyword>
<evidence type="ECO:0000256" key="4">
    <source>
        <dbReference type="ARBA" id="ARBA00022801"/>
    </source>
</evidence>
<organism evidence="9 10">
    <name type="scientific">Paraburkholderia megapolitana</name>
    <dbReference type="NCBI Taxonomy" id="420953"/>
    <lineage>
        <taxon>Bacteria</taxon>
        <taxon>Pseudomonadati</taxon>
        <taxon>Pseudomonadota</taxon>
        <taxon>Betaproteobacteria</taxon>
        <taxon>Burkholderiales</taxon>
        <taxon>Burkholderiaceae</taxon>
        <taxon>Paraburkholderia</taxon>
    </lineage>
</organism>
<sequence>MTKPTLRSIGSSICSTRVTILLILVNIAVFAVAAILDPNAFDHLDQETFLLDWGANLPPLTLSGEYWRLGSAMFLHIGFVHLAVNMIALWTIGRDLERMMWWPAFLALYLISGLAGGLTSTLWHRHDLMLSCGASGAILGLVGAALAYRLLGAKTLPVKDLLISLALTICAGVVFNVDNVAHAGGIVTGFVLGLIVRLAMREGYTLFSAALISGVFAGSALMIGVVCSKSYDADMSIQLKSAELSTVLDDLGIGDVTHAYYGAISMNGCTADALKASTSPEKITSLKGCSYPVTDEVKWLSRYLRPRYARCAVLASDLKTTFTAPSDLQALNIVERFCNRELQLYNVVFDGSTSAFDPDRTAQASADMRTLYHNAFLLKPEYNDTDPEPLTPDSPVIPLATSTAFRAIQDRAGEQSQAIIHASPCPYWTCDRM</sequence>
<evidence type="ECO:0000256" key="2">
    <source>
        <dbReference type="ARBA" id="ARBA00009045"/>
    </source>
</evidence>
<evidence type="ECO:0000313" key="9">
    <source>
        <dbReference type="EMBL" id="SFJ85492.1"/>
    </source>
</evidence>
<dbReference type="AlphaFoldDB" id="A0A1I3UR97"/>
<dbReference type="GO" id="GO:0016020">
    <property type="term" value="C:membrane"/>
    <property type="evidence" value="ECO:0007669"/>
    <property type="project" value="UniProtKB-SubCell"/>
</dbReference>
<protein>
    <submittedName>
        <fullName evidence="9">Membrane associated serine protease, rhomboid family</fullName>
    </submittedName>
</protein>
<dbReference type="EMBL" id="FOQU01000012">
    <property type="protein sequence ID" value="SFJ85492.1"/>
    <property type="molecule type" value="Genomic_DNA"/>
</dbReference>
<feature type="transmembrane region" description="Helical" evidence="7">
    <location>
        <begin position="66"/>
        <end position="89"/>
    </location>
</feature>
<keyword evidence="9" id="KW-0645">Protease</keyword>
<feature type="transmembrane region" description="Helical" evidence="7">
    <location>
        <begin position="12"/>
        <end position="36"/>
    </location>
</feature>
<keyword evidence="6 7" id="KW-0472">Membrane</keyword>
<evidence type="ECO:0000313" key="10">
    <source>
        <dbReference type="Proteomes" id="UP000199548"/>
    </source>
</evidence>
<dbReference type="PANTHER" id="PTHR43731:SF14">
    <property type="entry name" value="PRESENILIN-ASSOCIATED RHOMBOID-LIKE PROTEIN, MITOCHONDRIAL"/>
    <property type="match status" value="1"/>
</dbReference>
<reference evidence="9 10" key="1">
    <citation type="submission" date="2016-10" db="EMBL/GenBank/DDBJ databases">
        <authorList>
            <person name="de Groot N.N."/>
        </authorList>
    </citation>
    <scope>NUCLEOTIDE SEQUENCE [LARGE SCALE GENOMIC DNA]</scope>
    <source>
        <strain evidence="9 10">LMG 23650</strain>
    </source>
</reference>
<dbReference type="InterPro" id="IPR050925">
    <property type="entry name" value="Rhomboid_protease_S54"/>
</dbReference>
<name>A0A1I3UR97_9BURK</name>
<dbReference type="OrthoDB" id="9778341at2"/>
<keyword evidence="4" id="KW-0378">Hydrolase</keyword>
<dbReference type="RefSeq" id="WP_091019280.1">
    <property type="nucleotide sequence ID" value="NZ_CP041745.1"/>
</dbReference>
<dbReference type="GO" id="GO:0006508">
    <property type="term" value="P:proteolysis"/>
    <property type="evidence" value="ECO:0007669"/>
    <property type="project" value="UniProtKB-KW"/>
</dbReference>
<feature type="transmembrane region" description="Helical" evidence="7">
    <location>
        <begin position="101"/>
        <end position="122"/>
    </location>
</feature>
<dbReference type="Proteomes" id="UP000199548">
    <property type="component" value="Unassembled WGS sequence"/>
</dbReference>
<evidence type="ECO:0000256" key="7">
    <source>
        <dbReference type="SAM" id="Phobius"/>
    </source>
</evidence>
<dbReference type="PANTHER" id="PTHR43731">
    <property type="entry name" value="RHOMBOID PROTEASE"/>
    <property type="match status" value="1"/>
</dbReference>
<dbReference type="SUPFAM" id="SSF144091">
    <property type="entry name" value="Rhomboid-like"/>
    <property type="match status" value="1"/>
</dbReference>